<gene>
    <name evidence="2" type="ORF">EXIGLDRAFT_95275</name>
</gene>
<dbReference type="InParanoid" id="A0A165H7L1"/>
<reference evidence="2 3" key="1">
    <citation type="journal article" date="2016" name="Mol. Biol. Evol.">
        <title>Comparative Genomics of Early-Diverging Mushroom-Forming Fungi Provides Insights into the Origins of Lignocellulose Decay Capabilities.</title>
        <authorList>
            <person name="Nagy L.G."/>
            <person name="Riley R."/>
            <person name="Tritt A."/>
            <person name="Adam C."/>
            <person name="Daum C."/>
            <person name="Floudas D."/>
            <person name="Sun H."/>
            <person name="Yadav J.S."/>
            <person name="Pangilinan J."/>
            <person name="Larsson K.H."/>
            <person name="Matsuura K."/>
            <person name="Barry K."/>
            <person name="Labutti K."/>
            <person name="Kuo R."/>
            <person name="Ohm R.A."/>
            <person name="Bhattacharya S.S."/>
            <person name="Shirouzu T."/>
            <person name="Yoshinaga Y."/>
            <person name="Martin F.M."/>
            <person name="Grigoriev I.V."/>
            <person name="Hibbett D.S."/>
        </authorList>
    </citation>
    <scope>NUCLEOTIDE SEQUENCE [LARGE SCALE GENOMIC DNA]</scope>
    <source>
        <strain evidence="2 3">HHB12029</strain>
    </source>
</reference>
<keyword evidence="3" id="KW-1185">Reference proteome</keyword>
<organism evidence="2 3">
    <name type="scientific">Exidia glandulosa HHB12029</name>
    <dbReference type="NCBI Taxonomy" id="1314781"/>
    <lineage>
        <taxon>Eukaryota</taxon>
        <taxon>Fungi</taxon>
        <taxon>Dikarya</taxon>
        <taxon>Basidiomycota</taxon>
        <taxon>Agaricomycotina</taxon>
        <taxon>Agaricomycetes</taxon>
        <taxon>Auriculariales</taxon>
        <taxon>Exidiaceae</taxon>
        <taxon>Exidia</taxon>
    </lineage>
</organism>
<evidence type="ECO:0000313" key="2">
    <source>
        <dbReference type="EMBL" id="KZV91565.1"/>
    </source>
</evidence>
<dbReference type="EMBL" id="KV426025">
    <property type="protein sequence ID" value="KZV91565.1"/>
    <property type="molecule type" value="Genomic_DNA"/>
</dbReference>
<name>A0A165H7L1_EXIGL</name>
<accession>A0A165H7L1</accession>
<evidence type="ECO:0000313" key="3">
    <source>
        <dbReference type="Proteomes" id="UP000077266"/>
    </source>
</evidence>
<protein>
    <submittedName>
        <fullName evidence="2">Uncharacterized protein</fullName>
    </submittedName>
</protein>
<proteinExistence type="predicted"/>
<evidence type="ECO:0000256" key="1">
    <source>
        <dbReference type="SAM" id="MobiDB-lite"/>
    </source>
</evidence>
<feature type="compositionally biased region" description="Basic and acidic residues" evidence="1">
    <location>
        <begin position="294"/>
        <end position="305"/>
    </location>
</feature>
<sequence length="305" mass="34480">MNELRPLSQLQGSPLPRSHIDVVVVYHGHLLNLWEPRRILRSTTGFIPSFLRLTRHKGPRLHPNIRRPHDARRQLEAQLDNVLSPSEQGLYPYPQKYGGVTPIAETLRHLRVRCPGLSSTGARSGRFSRFSRAQIDYSLSVTASTFFTQRGLLVLVLPHAMPLRKVQRRGTGAWLRTTSLRARNVPYSFSSHESIVFALSQQIAPTRRVLQPQLKKARFVRRISRFVQSRQSSLCLHDLQIHLLSSHSGRPFLLSLSPLPAHRVVEVEGYALTGSIILRIPRPLGSSESSPGGDKGDVRDVFRSR</sequence>
<dbReference type="Proteomes" id="UP000077266">
    <property type="component" value="Unassembled WGS sequence"/>
</dbReference>
<feature type="region of interest" description="Disordered" evidence="1">
    <location>
        <begin position="285"/>
        <end position="305"/>
    </location>
</feature>
<dbReference type="AlphaFoldDB" id="A0A165H7L1"/>